<gene>
    <name evidence="2" type="ORF">ACFQEY_01270</name>
</gene>
<accession>A0ABD5UIP3</accession>
<feature type="compositionally biased region" description="Acidic residues" evidence="1">
    <location>
        <begin position="66"/>
        <end position="78"/>
    </location>
</feature>
<dbReference type="Pfam" id="PF24336">
    <property type="entry name" value="DUF7504"/>
    <property type="match status" value="1"/>
</dbReference>
<protein>
    <recommendedName>
        <fullName evidence="4">Recombinase RecA</fullName>
    </recommendedName>
</protein>
<comment type="caution">
    <text evidence="2">The sequence shown here is derived from an EMBL/GenBank/DDBJ whole genome shotgun (WGS) entry which is preliminary data.</text>
</comment>
<dbReference type="AlphaFoldDB" id="A0ABD5UIP3"/>
<evidence type="ECO:0000313" key="3">
    <source>
        <dbReference type="Proteomes" id="UP001596333"/>
    </source>
</evidence>
<evidence type="ECO:0000313" key="2">
    <source>
        <dbReference type="EMBL" id="MFC6887689.1"/>
    </source>
</evidence>
<organism evidence="2 3">
    <name type="scientific">Halorubrum trueperi</name>
    <dbReference type="NCBI Taxonomy" id="2004704"/>
    <lineage>
        <taxon>Archaea</taxon>
        <taxon>Methanobacteriati</taxon>
        <taxon>Methanobacteriota</taxon>
        <taxon>Stenosarchaea group</taxon>
        <taxon>Halobacteria</taxon>
        <taxon>Halobacteriales</taxon>
        <taxon>Haloferacaceae</taxon>
        <taxon>Halorubrum</taxon>
    </lineage>
</organism>
<dbReference type="EMBL" id="JBHSXI010000001">
    <property type="protein sequence ID" value="MFC6887689.1"/>
    <property type="molecule type" value="Genomic_DNA"/>
</dbReference>
<feature type="region of interest" description="Disordered" evidence="1">
    <location>
        <begin position="56"/>
        <end position="85"/>
    </location>
</feature>
<name>A0ABD5UIP3_9EURY</name>
<dbReference type="InterPro" id="IPR055927">
    <property type="entry name" value="DUF7504"/>
</dbReference>
<evidence type="ECO:0000256" key="1">
    <source>
        <dbReference type="SAM" id="MobiDB-lite"/>
    </source>
</evidence>
<sequence length="219" mass="23777">MDILVGDAEAVLISGATLSGRRRLFHRILHEWAARPLVVSTLQPADRVRATHERMLREGDAGNGDDAGDASDAGDPEDRDGANDPLVVDCLTNALGRSATDDDATKFAQHPSNLTSIGTKFTEFVDGCDSGELAVGLSSISPLLMYASSTDVYRFVHLLVQQSAGAESPVVATIDSAAHDELDVERFVPLFDRTIEARRVGDEQEFRVSRPDSTEWWPL</sequence>
<reference evidence="2 3" key="1">
    <citation type="journal article" date="2019" name="Int. J. Syst. Evol. Microbiol.">
        <title>The Global Catalogue of Microorganisms (GCM) 10K type strain sequencing project: providing services to taxonomists for standard genome sequencing and annotation.</title>
        <authorList>
            <consortium name="The Broad Institute Genomics Platform"/>
            <consortium name="The Broad Institute Genome Sequencing Center for Infectious Disease"/>
            <person name="Wu L."/>
            <person name="Ma J."/>
        </authorList>
    </citation>
    <scope>NUCLEOTIDE SEQUENCE [LARGE SCALE GENOMIC DNA]</scope>
    <source>
        <strain evidence="2 3">Y73</strain>
    </source>
</reference>
<proteinExistence type="predicted"/>
<dbReference type="RefSeq" id="WP_379764007.1">
    <property type="nucleotide sequence ID" value="NZ_JBHSXI010000001.1"/>
</dbReference>
<evidence type="ECO:0008006" key="4">
    <source>
        <dbReference type="Google" id="ProtNLM"/>
    </source>
</evidence>
<dbReference type="Proteomes" id="UP001596333">
    <property type="component" value="Unassembled WGS sequence"/>
</dbReference>
<keyword evidence="3" id="KW-1185">Reference proteome</keyword>